<dbReference type="Proteomes" id="UP000828390">
    <property type="component" value="Unassembled WGS sequence"/>
</dbReference>
<comment type="caution">
    <text evidence="1">The sequence shown here is derived from an EMBL/GenBank/DDBJ whole genome shotgun (WGS) entry which is preliminary data.</text>
</comment>
<dbReference type="EMBL" id="JAIWYP010000001">
    <property type="protein sequence ID" value="KAH3886068.1"/>
    <property type="molecule type" value="Genomic_DNA"/>
</dbReference>
<dbReference type="AlphaFoldDB" id="A0A9D4MY45"/>
<protein>
    <submittedName>
        <fullName evidence="1">Uncharacterized protein</fullName>
    </submittedName>
</protein>
<reference evidence="1" key="1">
    <citation type="journal article" date="2019" name="bioRxiv">
        <title>The Genome of the Zebra Mussel, Dreissena polymorpha: A Resource for Invasive Species Research.</title>
        <authorList>
            <person name="McCartney M.A."/>
            <person name="Auch B."/>
            <person name="Kono T."/>
            <person name="Mallez S."/>
            <person name="Zhang Y."/>
            <person name="Obille A."/>
            <person name="Becker A."/>
            <person name="Abrahante J.E."/>
            <person name="Garbe J."/>
            <person name="Badalamenti J.P."/>
            <person name="Herman A."/>
            <person name="Mangelson H."/>
            <person name="Liachko I."/>
            <person name="Sullivan S."/>
            <person name="Sone E.D."/>
            <person name="Koren S."/>
            <person name="Silverstein K.A.T."/>
            <person name="Beckman K.B."/>
            <person name="Gohl D.M."/>
        </authorList>
    </citation>
    <scope>NUCLEOTIDE SEQUENCE</scope>
    <source>
        <strain evidence="1">Duluth1</strain>
        <tissue evidence="1">Whole animal</tissue>
    </source>
</reference>
<gene>
    <name evidence="1" type="ORF">DPMN_010069</name>
</gene>
<dbReference type="Gene3D" id="2.120.10.30">
    <property type="entry name" value="TolB, C-terminal domain"/>
    <property type="match status" value="1"/>
</dbReference>
<keyword evidence="2" id="KW-1185">Reference proteome</keyword>
<dbReference type="InterPro" id="IPR011042">
    <property type="entry name" value="6-blade_b-propeller_TolB-like"/>
</dbReference>
<dbReference type="SUPFAM" id="SSF101898">
    <property type="entry name" value="NHL repeat"/>
    <property type="match status" value="1"/>
</dbReference>
<evidence type="ECO:0000313" key="1">
    <source>
        <dbReference type="EMBL" id="KAH3886068.1"/>
    </source>
</evidence>
<proteinExistence type="predicted"/>
<reference evidence="1" key="2">
    <citation type="submission" date="2020-11" db="EMBL/GenBank/DDBJ databases">
        <authorList>
            <person name="McCartney M.A."/>
            <person name="Auch B."/>
            <person name="Kono T."/>
            <person name="Mallez S."/>
            <person name="Becker A."/>
            <person name="Gohl D.M."/>
            <person name="Silverstein K.A.T."/>
            <person name="Koren S."/>
            <person name="Bechman K.B."/>
            <person name="Herman A."/>
            <person name="Abrahante J.E."/>
            <person name="Garbe J."/>
        </authorList>
    </citation>
    <scope>NUCLEOTIDE SEQUENCE</scope>
    <source>
        <strain evidence="1">Duluth1</strain>
        <tissue evidence="1">Whole animal</tissue>
    </source>
</reference>
<sequence>MLYITNYSHHKLLTLARDGSVISICIDPELERPTCVHVTPAGQVLVCGHTSKTILQIDSKGSRKRATLATQRDGLQCPWSLCYNSYTDSVIVGRYNINKILVYKVK</sequence>
<name>A0A9D4MY45_DREPO</name>
<evidence type="ECO:0000313" key="2">
    <source>
        <dbReference type="Proteomes" id="UP000828390"/>
    </source>
</evidence>
<accession>A0A9D4MY45</accession>
<organism evidence="1 2">
    <name type="scientific">Dreissena polymorpha</name>
    <name type="common">Zebra mussel</name>
    <name type="synonym">Mytilus polymorpha</name>
    <dbReference type="NCBI Taxonomy" id="45954"/>
    <lineage>
        <taxon>Eukaryota</taxon>
        <taxon>Metazoa</taxon>
        <taxon>Spiralia</taxon>
        <taxon>Lophotrochozoa</taxon>
        <taxon>Mollusca</taxon>
        <taxon>Bivalvia</taxon>
        <taxon>Autobranchia</taxon>
        <taxon>Heteroconchia</taxon>
        <taxon>Euheterodonta</taxon>
        <taxon>Imparidentia</taxon>
        <taxon>Neoheterodontei</taxon>
        <taxon>Myida</taxon>
        <taxon>Dreissenoidea</taxon>
        <taxon>Dreissenidae</taxon>
        <taxon>Dreissena</taxon>
    </lineage>
</organism>